<evidence type="ECO:0000313" key="3">
    <source>
        <dbReference type="Proteomes" id="UP001281656"/>
    </source>
</evidence>
<dbReference type="EMBL" id="JARUJP010000014">
    <property type="protein sequence ID" value="MDW8801998.1"/>
    <property type="molecule type" value="Genomic_DNA"/>
</dbReference>
<keyword evidence="1" id="KW-0812">Transmembrane</keyword>
<dbReference type="Proteomes" id="UP001281656">
    <property type="component" value="Unassembled WGS sequence"/>
</dbReference>
<keyword evidence="1" id="KW-1133">Transmembrane helix</keyword>
<sequence length="72" mass="7752">MFTLIILISLAIFFIVGFFVSVLALPLLAAILPIVIAVAVLSFALKLVFGAPLFILAIIIAAIYFSKNKKSK</sequence>
<comment type="caution">
    <text evidence="2">The sequence shown here is derived from an EMBL/GenBank/DDBJ whole genome shotgun (WGS) entry which is preliminary data.</text>
</comment>
<evidence type="ECO:0000256" key="1">
    <source>
        <dbReference type="SAM" id="Phobius"/>
    </source>
</evidence>
<accession>A0ABU4JVQ2</accession>
<organism evidence="2 3">
    <name type="scientific">Clostridium tanneri</name>
    <dbReference type="NCBI Taxonomy" id="3037988"/>
    <lineage>
        <taxon>Bacteria</taxon>
        <taxon>Bacillati</taxon>
        <taxon>Bacillota</taxon>
        <taxon>Clostridia</taxon>
        <taxon>Eubacteriales</taxon>
        <taxon>Clostridiaceae</taxon>
        <taxon>Clostridium</taxon>
    </lineage>
</organism>
<dbReference type="RefSeq" id="WP_318798373.1">
    <property type="nucleotide sequence ID" value="NZ_JARUJP010000014.1"/>
</dbReference>
<gene>
    <name evidence="2" type="ORF">P8V03_12645</name>
</gene>
<reference evidence="2 3" key="1">
    <citation type="submission" date="2023-04" db="EMBL/GenBank/DDBJ databases">
        <title>Clostridium tannerae sp. nov., isolated from the fecal material of an alpaca.</title>
        <authorList>
            <person name="Miller S."/>
            <person name="Hendry M."/>
            <person name="King J."/>
            <person name="Sankaranarayanan K."/>
            <person name="Lawson P.A."/>
        </authorList>
    </citation>
    <scope>NUCLEOTIDE SEQUENCE [LARGE SCALE GENOMIC DNA]</scope>
    <source>
        <strain evidence="2 3">A1-XYC3</strain>
    </source>
</reference>
<keyword evidence="1" id="KW-0472">Membrane</keyword>
<feature type="transmembrane region" description="Helical" evidence="1">
    <location>
        <begin position="34"/>
        <end position="65"/>
    </location>
</feature>
<keyword evidence="3" id="KW-1185">Reference proteome</keyword>
<protein>
    <submittedName>
        <fullName evidence="2">Uncharacterized protein</fullName>
    </submittedName>
</protein>
<name>A0ABU4JVQ2_9CLOT</name>
<evidence type="ECO:0000313" key="2">
    <source>
        <dbReference type="EMBL" id="MDW8801998.1"/>
    </source>
</evidence>
<proteinExistence type="predicted"/>